<dbReference type="RefSeq" id="XP_060545536.1">
    <property type="nucleotide sequence ID" value="XM_060689553.1"/>
</dbReference>
<sequence>MFALSIKPLRDALDEWDPRILQNNTSLLLAPLSAVGSAPIGERRLGGDAGNELFKRPQGGRRCFPHVAVGGERIWRAFGQKQRAKLPKKRRGGLPTLFPHVTLGSTQRQISFQITLPRTRASLNADLRLNAYTAFYGFLRITFSTQKQVPGNILTQNKLPLLDLYNLAKSFLQTKVHYSLLLQKDKALRKFQLLVLFAEIGACLRTKSTVLLKETGTTIPNFISVDQNLRSRVVFASIVVCQTCDDTLSRDVSQLFLLH</sequence>
<protein>
    <submittedName>
        <fullName evidence="2">Uncharacterized protein LOC132711178</fullName>
    </submittedName>
</protein>
<evidence type="ECO:0000313" key="1">
    <source>
        <dbReference type="Proteomes" id="UP001652622"/>
    </source>
</evidence>
<organism evidence="1 2">
    <name type="scientific">Pantherophis guttatus</name>
    <name type="common">Corn snake</name>
    <name type="synonym">Elaphe guttata</name>
    <dbReference type="NCBI Taxonomy" id="94885"/>
    <lineage>
        <taxon>Eukaryota</taxon>
        <taxon>Metazoa</taxon>
        <taxon>Chordata</taxon>
        <taxon>Craniata</taxon>
        <taxon>Vertebrata</taxon>
        <taxon>Euteleostomi</taxon>
        <taxon>Lepidosauria</taxon>
        <taxon>Squamata</taxon>
        <taxon>Bifurcata</taxon>
        <taxon>Unidentata</taxon>
        <taxon>Episquamata</taxon>
        <taxon>Toxicofera</taxon>
        <taxon>Serpentes</taxon>
        <taxon>Colubroidea</taxon>
        <taxon>Colubridae</taxon>
        <taxon>Colubrinae</taxon>
        <taxon>Pantherophis</taxon>
    </lineage>
</organism>
<dbReference type="Proteomes" id="UP001652622">
    <property type="component" value="Unplaced"/>
</dbReference>
<evidence type="ECO:0000313" key="2">
    <source>
        <dbReference type="RefSeq" id="XP_060545536.1"/>
    </source>
</evidence>
<dbReference type="GeneID" id="132711178"/>
<accession>A0ABM3ZB12</accession>
<proteinExistence type="predicted"/>
<keyword evidence="1" id="KW-1185">Reference proteome</keyword>
<gene>
    <name evidence="2" type="primary">LOC132711178</name>
</gene>
<name>A0ABM3ZB12_PANGU</name>
<reference evidence="2" key="1">
    <citation type="submission" date="2025-08" db="UniProtKB">
        <authorList>
            <consortium name="RefSeq"/>
        </authorList>
    </citation>
    <scope>IDENTIFICATION</scope>
    <source>
        <tissue evidence="2">Blood</tissue>
    </source>
</reference>